<dbReference type="EMBL" id="PKPP01001417">
    <property type="protein sequence ID" value="PWA82891.1"/>
    <property type="molecule type" value="Genomic_DNA"/>
</dbReference>
<accession>A0A2U1PAV9</accession>
<dbReference type="PANTHER" id="PTHR33544:SF5">
    <property type="entry name" value="DUF4005 DOMAIN-CONTAINING PROTEIN"/>
    <property type="match status" value="1"/>
</dbReference>
<comment type="caution">
    <text evidence="2">The sequence shown here is derived from an EMBL/GenBank/DDBJ whole genome shotgun (WGS) entry which is preliminary data.</text>
</comment>
<dbReference type="Proteomes" id="UP000245207">
    <property type="component" value="Unassembled WGS sequence"/>
</dbReference>
<protein>
    <submittedName>
        <fullName evidence="2">Uncharacterized protein</fullName>
    </submittedName>
</protein>
<dbReference type="AlphaFoldDB" id="A0A2U1PAV9"/>
<reference evidence="2 3" key="1">
    <citation type="journal article" date="2018" name="Mol. Plant">
        <title>The genome of Artemisia annua provides insight into the evolution of Asteraceae family and artemisinin biosynthesis.</title>
        <authorList>
            <person name="Shen Q."/>
            <person name="Zhang L."/>
            <person name="Liao Z."/>
            <person name="Wang S."/>
            <person name="Yan T."/>
            <person name="Shi P."/>
            <person name="Liu M."/>
            <person name="Fu X."/>
            <person name="Pan Q."/>
            <person name="Wang Y."/>
            <person name="Lv Z."/>
            <person name="Lu X."/>
            <person name="Zhang F."/>
            <person name="Jiang W."/>
            <person name="Ma Y."/>
            <person name="Chen M."/>
            <person name="Hao X."/>
            <person name="Li L."/>
            <person name="Tang Y."/>
            <person name="Lv G."/>
            <person name="Zhou Y."/>
            <person name="Sun X."/>
            <person name="Brodelius P.E."/>
            <person name="Rose J.K.C."/>
            <person name="Tang K."/>
        </authorList>
    </citation>
    <scope>NUCLEOTIDE SEQUENCE [LARGE SCALE GENOMIC DNA]</scope>
    <source>
        <strain evidence="3">cv. Huhao1</strain>
        <tissue evidence="2">Leaf</tissue>
    </source>
</reference>
<proteinExistence type="predicted"/>
<organism evidence="2 3">
    <name type="scientific">Artemisia annua</name>
    <name type="common">Sweet wormwood</name>
    <dbReference type="NCBI Taxonomy" id="35608"/>
    <lineage>
        <taxon>Eukaryota</taxon>
        <taxon>Viridiplantae</taxon>
        <taxon>Streptophyta</taxon>
        <taxon>Embryophyta</taxon>
        <taxon>Tracheophyta</taxon>
        <taxon>Spermatophyta</taxon>
        <taxon>Magnoliopsida</taxon>
        <taxon>eudicotyledons</taxon>
        <taxon>Gunneridae</taxon>
        <taxon>Pentapetalae</taxon>
        <taxon>asterids</taxon>
        <taxon>campanulids</taxon>
        <taxon>Asterales</taxon>
        <taxon>Asteraceae</taxon>
        <taxon>Asteroideae</taxon>
        <taxon>Anthemideae</taxon>
        <taxon>Artemisiinae</taxon>
        <taxon>Artemisia</taxon>
    </lineage>
</organism>
<evidence type="ECO:0000313" key="2">
    <source>
        <dbReference type="EMBL" id="PWA82891.1"/>
    </source>
</evidence>
<feature type="region of interest" description="Disordered" evidence="1">
    <location>
        <begin position="176"/>
        <end position="201"/>
    </location>
</feature>
<evidence type="ECO:0000313" key="3">
    <source>
        <dbReference type="Proteomes" id="UP000245207"/>
    </source>
</evidence>
<dbReference type="PANTHER" id="PTHR33544">
    <property type="entry name" value="DUF4005 DOMAIN-CONTAINING PROTEIN-RELATED"/>
    <property type="match status" value="1"/>
</dbReference>
<name>A0A2U1PAV9_ARTAN</name>
<dbReference type="InterPro" id="IPR040344">
    <property type="entry name" value="At3g17950-like"/>
</dbReference>
<sequence length="201" mass="22251">MAQQVQESGWPLGLHPLNMRSASFSTLLSGSHSASSHSSSDLDSESTRSFFHDRRSITLGNLMGVSSIFDLSRRSLRRGIHSDTLSLRTKTKSDPKSKPWCFGLCLCQRDNVDVIDVSRNNNNVPLGHFLEVERRAAQDHKQGQHSPLIYGGDELALAQPFDESLNSLFVDGQIMPPRSSPLSGSDTNVRSERRGIRAPCF</sequence>
<keyword evidence="3" id="KW-1185">Reference proteome</keyword>
<dbReference type="OrthoDB" id="1924128at2759"/>
<gene>
    <name evidence="2" type="ORF">CTI12_AA174910</name>
</gene>
<evidence type="ECO:0000256" key="1">
    <source>
        <dbReference type="SAM" id="MobiDB-lite"/>
    </source>
</evidence>